<accession>A0A6G7GBV9</accession>
<reference evidence="1" key="1">
    <citation type="submission" date="2021-05" db="EMBL/GenBank/DDBJ databases">
        <title>Whole genome sequence of Curtobacterium flaccumfaciens pv. flaccumfaciens strain CFBP 3417.</title>
        <authorList>
            <person name="Osdaghi E."/>
            <person name="Taghouti G."/>
            <person name="Portier P."/>
            <person name="Fazliarab A."/>
            <person name="Taghavi S.M."/>
            <person name="Briand M."/>
            <person name="Le-Saux M."/>
            <person name="Jacques M.-A."/>
        </authorList>
    </citation>
    <scope>NUCLEOTIDE SEQUENCE</scope>
    <source>
        <strain evidence="1">CFBP 3417</strain>
    </source>
</reference>
<dbReference type="AlphaFoldDB" id="A0A6G7GBV9"/>
<evidence type="ECO:0000313" key="1">
    <source>
        <dbReference type="EMBL" id="MBT1543171.1"/>
    </source>
</evidence>
<protein>
    <submittedName>
        <fullName evidence="1">Uncharacterized protein</fullName>
    </submittedName>
</protein>
<proteinExistence type="predicted"/>
<organism evidence="1 2">
    <name type="scientific">Curtobacterium flaccumfaciens pv. flaccumfaciens</name>
    <dbReference type="NCBI Taxonomy" id="138532"/>
    <lineage>
        <taxon>Bacteria</taxon>
        <taxon>Bacillati</taxon>
        <taxon>Actinomycetota</taxon>
        <taxon>Actinomycetes</taxon>
        <taxon>Micrococcales</taxon>
        <taxon>Microbacteriaceae</taxon>
        <taxon>Curtobacterium</taxon>
    </lineage>
</organism>
<sequence>MSTVADSHPAAEVEPIVEFEPVTLRRGHTIELVRWWHGADGWGYDLVQGRYRRRDRTTLTVDVDGQLRDFPRDQWHVCAS</sequence>
<comment type="caution">
    <text evidence="1">The sequence shown here is derived from an EMBL/GenBank/DDBJ whole genome shotgun (WGS) entry which is preliminary data.</text>
</comment>
<dbReference type="Proteomes" id="UP000709437">
    <property type="component" value="Unassembled WGS sequence"/>
</dbReference>
<evidence type="ECO:0000313" key="2">
    <source>
        <dbReference type="Proteomes" id="UP000709437"/>
    </source>
</evidence>
<name>A0A6G7GBV9_9MICO</name>
<gene>
    <name evidence="1" type="ORF">KK103_15520</name>
</gene>
<dbReference type="EMBL" id="JAHEWX010000025">
    <property type="protein sequence ID" value="MBT1543171.1"/>
    <property type="molecule type" value="Genomic_DNA"/>
</dbReference>
<dbReference type="RefSeq" id="WP_128781709.1">
    <property type="nucleotide sequence ID" value="NZ_CP041260.1"/>
</dbReference>